<accession>A0AAD7U5Y7</accession>
<evidence type="ECO:0000313" key="3">
    <source>
        <dbReference type="Proteomes" id="UP001215151"/>
    </source>
</evidence>
<name>A0AAD7U5Y7_9APHY</name>
<keyword evidence="3" id="KW-1185">Reference proteome</keyword>
<dbReference type="EMBL" id="JAPEVG010000004">
    <property type="protein sequence ID" value="KAJ8501827.1"/>
    <property type="molecule type" value="Genomic_DNA"/>
</dbReference>
<organism evidence="2 3">
    <name type="scientific">Trametes cubensis</name>
    <dbReference type="NCBI Taxonomy" id="1111947"/>
    <lineage>
        <taxon>Eukaryota</taxon>
        <taxon>Fungi</taxon>
        <taxon>Dikarya</taxon>
        <taxon>Basidiomycota</taxon>
        <taxon>Agaricomycotina</taxon>
        <taxon>Agaricomycetes</taxon>
        <taxon>Polyporales</taxon>
        <taxon>Polyporaceae</taxon>
        <taxon>Trametes</taxon>
    </lineage>
</organism>
<proteinExistence type="predicted"/>
<feature type="region of interest" description="Disordered" evidence="1">
    <location>
        <begin position="183"/>
        <end position="216"/>
    </location>
</feature>
<dbReference type="Proteomes" id="UP001215151">
    <property type="component" value="Unassembled WGS sequence"/>
</dbReference>
<dbReference type="AlphaFoldDB" id="A0AAD7U5Y7"/>
<comment type="caution">
    <text evidence="2">The sequence shown here is derived from an EMBL/GenBank/DDBJ whole genome shotgun (WGS) entry which is preliminary data.</text>
</comment>
<sequence length="250" mass="27841">MVNTHTHLTGCRFAEASRRNIPHPPNFICEWRTVFYNHLPRNTVSSNDEGTLTDCIGWVIVHPDLHSQVGAQVAHLSEVKDLIDVYRALARAAPLYSVLIKHNQRMSAPKSKKKKVVQVASEAYQAVVQAAEKVISMLTNPQIAGALSDLMPLRNQHGTHSWGHVFWPQRLDDYPQAIEVDSLDEEEDEDKVHPNSGWSIPSTDPQKGSTSDPASGKTSLTNYHNLVIIGVKYGLIVGLRGVILIHYVVF</sequence>
<protein>
    <submittedName>
        <fullName evidence="2">Uncharacterized protein</fullName>
    </submittedName>
</protein>
<feature type="compositionally biased region" description="Polar residues" evidence="1">
    <location>
        <begin position="196"/>
        <end position="216"/>
    </location>
</feature>
<reference evidence="2" key="1">
    <citation type="submission" date="2022-11" db="EMBL/GenBank/DDBJ databases">
        <title>Genome Sequence of Cubamyces cubensis.</title>
        <authorList>
            <person name="Buettner E."/>
        </authorList>
    </citation>
    <scope>NUCLEOTIDE SEQUENCE</scope>
    <source>
        <strain evidence="2">MPL-01</strain>
    </source>
</reference>
<evidence type="ECO:0000256" key="1">
    <source>
        <dbReference type="SAM" id="MobiDB-lite"/>
    </source>
</evidence>
<gene>
    <name evidence="2" type="ORF">ONZ51_g372</name>
</gene>
<evidence type="ECO:0000313" key="2">
    <source>
        <dbReference type="EMBL" id="KAJ8501827.1"/>
    </source>
</evidence>